<protein>
    <submittedName>
        <fullName evidence="1">TetR/AcrR family transcriptional regulator</fullName>
    </submittedName>
</protein>
<sequence>MASAPLSRDSILDAALAVAADRHWEAVRLFDVAEQLGVTLADLQPLLAEKEQLVDWLWQRADETLLADCRGKSFQTLDFPKQFEACVLAWLGALQPARRTFRQMLEVRMEPGHLHIQIPTLFQVSRSVQWMRELCGRDATFLRRASEETALTAVFVSTLLVWLGDDSHGSQRSRDWCRDRLAQAIALGRWWPRRPPSTGQ</sequence>
<dbReference type="RefSeq" id="WP_306728754.1">
    <property type="nucleotide sequence ID" value="NZ_JAVDDT010000006.1"/>
</dbReference>
<comment type="caution">
    <text evidence="1">The sequence shown here is derived from an EMBL/GenBank/DDBJ whole genome shotgun (WGS) entry which is preliminary data.</text>
</comment>
<evidence type="ECO:0000313" key="1">
    <source>
        <dbReference type="EMBL" id="MDQ2070260.1"/>
    </source>
</evidence>
<dbReference type="EMBL" id="JAVDDT010000006">
    <property type="protein sequence ID" value="MDQ2070260.1"/>
    <property type="molecule type" value="Genomic_DNA"/>
</dbReference>
<gene>
    <name evidence="1" type="ORF">RBH19_10250</name>
</gene>
<name>A0ABU0WBE5_9GAMM</name>
<evidence type="ECO:0000313" key="2">
    <source>
        <dbReference type="Proteomes" id="UP001239019"/>
    </source>
</evidence>
<dbReference type="Proteomes" id="UP001239019">
    <property type="component" value="Unassembled WGS sequence"/>
</dbReference>
<dbReference type="InterPro" id="IPR009057">
    <property type="entry name" value="Homeodomain-like_sf"/>
</dbReference>
<dbReference type="Gene3D" id="1.10.357.10">
    <property type="entry name" value="Tetracycline Repressor, domain 2"/>
    <property type="match status" value="1"/>
</dbReference>
<proteinExistence type="predicted"/>
<accession>A0ABU0WBE5</accession>
<dbReference type="SUPFAM" id="SSF46689">
    <property type="entry name" value="Homeodomain-like"/>
    <property type="match status" value="1"/>
</dbReference>
<reference evidence="1 2" key="1">
    <citation type="submission" date="2023-08" db="EMBL/GenBank/DDBJ databases">
        <title>Whole-genome sequencing of halo(alkali)philic microorganisms from hypersaline lakes.</title>
        <authorList>
            <person name="Sorokin D.Y."/>
            <person name="Abbas B."/>
            <person name="Merkel A.Y."/>
        </authorList>
    </citation>
    <scope>NUCLEOTIDE SEQUENCE [LARGE SCALE GENOMIC DNA]</scope>
    <source>
        <strain evidence="1 2">AB-CW4</strain>
    </source>
</reference>
<organism evidence="1 2">
    <name type="scientific">Natronospira bacteriovora</name>
    <dbReference type="NCBI Taxonomy" id="3069753"/>
    <lineage>
        <taxon>Bacteria</taxon>
        <taxon>Pseudomonadati</taxon>
        <taxon>Pseudomonadota</taxon>
        <taxon>Gammaproteobacteria</taxon>
        <taxon>Natronospirales</taxon>
        <taxon>Natronospiraceae</taxon>
        <taxon>Natronospira</taxon>
    </lineage>
</organism>
<keyword evidence="2" id="KW-1185">Reference proteome</keyword>